<feature type="domain" description="AP2/ERF" evidence="8">
    <location>
        <begin position="71"/>
        <end position="128"/>
    </location>
</feature>
<dbReference type="EMBL" id="BRXU01000003">
    <property type="protein sequence ID" value="GLC50578.1"/>
    <property type="molecule type" value="Genomic_DNA"/>
</dbReference>
<evidence type="ECO:0000256" key="6">
    <source>
        <dbReference type="ARBA" id="ARBA00024343"/>
    </source>
</evidence>
<keyword evidence="10" id="KW-1185">Reference proteome</keyword>
<evidence type="ECO:0000259" key="8">
    <source>
        <dbReference type="PROSITE" id="PS51032"/>
    </source>
</evidence>
<dbReference type="Proteomes" id="UP001165080">
    <property type="component" value="Unassembled WGS sequence"/>
</dbReference>
<dbReference type="GO" id="GO:0000976">
    <property type="term" value="F:transcription cis-regulatory region binding"/>
    <property type="evidence" value="ECO:0007669"/>
    <property type="project" value="TreeGrafter"/>
</dbReference>
<feature type="compositionally biased region" description="Low complexity" evidence="7">
    <location>
        <begin position="202"/>
        <end position="226"/>
    </location>
</feature>
<dbReference type="InterPro" id="IPR036955">
    <property type="entry name" value="AP2/ERF_dom_sf"/>
</dbReference>
<dbReference type="CDD" id="cd00018">
    <property type="entry name" value="AP2"/>
    <property type="match status" value="1"/>
</dbReference>
<feature type="region of interest" description="Disordered" evidence="7">
    <location>
        <begin position="172"/>
        <end position="253"/>
    </location>
</feature>
<dbReference type="GO" id="GO:0045893">
    <property type="term" value="P:positive regulation of DNA-templated transcription"/>
    <property type="evidence" value="ECO:0007669"/>
    <property type="project" value="TreeGrafter"/>
</dbReference>
<evidence type="ECO:0000256" key="3">
    <source>
        <dbReference type="ARBA" id="ARBA00023125"/>
    </source>
</evidence>
<evidence type="ECO:0000256" key="1">
    <source>
        <dbReference type="ARBA" id="ARBA00004123"/>
    </source>
</evidence>
<dbReference type="GO" id="GO:0005634">
    <property type="term" value="C:nucleus"/>
    <property type="evidence" value="ECO:0007669"/>
    <property type="project" value="UniProtKB-SubCell"/>
</dbReference>
<dbReference type="SMART" id="SM00380">
    <property type="entry name" value="AP2"/>
    <property type="match status" value="1"/>
</dbReference>
<evidence type="ECO:0000256" key="7">
    <source>
        <dbReference type="SAM" id="MobiDB-lite"/>
    </source>
</evidence>
<dbReference type="Pfam" id="PF00847">
    <property type="entry name" value="AP2"/>
    <property type="match status" value="1"/>
</dbReference>
<feature type="compositionally biased region" description="Basic residues" evidence="7">
    <location>
        <begin position="184"/>
        <end position="201"/>
    </location>
</feature>
<keyword evidence="5" id="KW-0539">Nucleus</keyword>
<dbReference type="InterPro" id="IPR016177">
    <property type="entry name" value="DNA-bd_dom_sf"/>
</dbReference>
<dbReference type="SUPFAM" id="SSF54171">
    <property type="entry name" value="DNA-binding domain"/>
    <property type="match status" value="1"/>
</dbReference>
<dbReference type="FunFam" id="3.30.730.10:FF:000001">
    <property type="entry name" value="Ethylene-responsive transcription factor 2"/>
    <property type="match status" value="1"/>
</dbReference>
<reference evidence="9 10" key="1">
    <citation type="journal article" date="2023" name="Commun. Biol.">
        <title>Reorganization of the ancestral sex-determining regions during the evolution of trioecy in Pleodorina starrii.</title>
        <authorList>
            <person name="Takahashi K."/>
            <person name="Suzuki S."/>
            <person name="Kawai-Toyooka H."/>
            <person name="Yamamoto K."/>
            <person name="Hamaji T."/>
            <person name="Ootsuki R."/>
            <person name="Yamaguchi H."/>
            <person name="Kawachi M."/>
            <person name="Higashiyama T."/>
            <person name="Nozaki H."/>
        </authorList>
    </citation>
    <scope>NUCLEOTIDE SEQUENCE [LARGE SCALE GENOMIC DNA]</scope>
    <source>
        <strain evidence="9 10">NIES-4479</strain>
    </source>
</reference>
<keyword evidence="2" id="KW-0805">Transcription regulation</keyword>
<name>A0A9W6EZ14_9CHLO</name>
<evidence type="ECO:0000313" key="9">
    <source>
        <dbReference type="EMBL" id="GLC50578.1"/>
    </source>
</evidence>
<dbReference type="InterPro" id="IPR001471">
    <property type="entry name" value="AP2/ERF_dom"/>
</dbReference>
<keyword evidence="4" id="KW-0804">Transcription</keyword>
<dbReference type="GO" id="GO:0006950">
    <property type="term" value="P:response to stress"/>
    <property type="evidence" value="ECO:0007669"/>
    <property type="project" value="TreeGrafter"/>
</dbReference>
<organism evidence="9 10">
    <name type="scientific">Pleodorina starrii</name>
    <dbReference type="NCBI Taxonomy" id="330485"/>
    <lineage>
        <taxon>Eukaryota</taxon>
        <taxon>Viridiplantae</taxon>
        <taxon>Chlorophyta</taxon>
        <taxon>core chlorophytes</taxon>
        <taxon>Chlorophyceae</taxon>
        <taxon>CS clade</taxon>
        <taxon>Chlamydomonadales</taxon>
        <taxon>Volvocaceae</taxon>
        <taxon>Pleodorina</taxon>
    </lineage>
</organism>
<evidence type="ECO:0000256" key="4">
    <source>
        <dbReference type="ARBA" id="ARBA00023163"/>
    </source>
</evidence>
<dbReference type="Gene3D" id="3.30.730.10">
    <property type="entry name" value="AP2/ERF domain"/>
    <property type="match status" value="1"/>
</dbReference>
<comment type="caution">
    <text evidence="9">The sequence shown here is derived from an EMBL/GenBank/DDBJ whole genome shotgun (WGS) entry which is preliminary data.</text>
</comment>
<dbReference type="PRINTS" id="PR00367">
    <property type="entry name" value="ETHRSPELEMNT"/>
</dbReference>
<feature type="region of interest" description="Disordered" evidence="7">
    <location>
        <begin position="25"/>
        <end position="71"/>
    </location>
</feature>
<keyword evidence="3" id="KW-0238">DNA-binding</keyword>
<dbReference type="PROSITE" id="PS51032">
    <property type="entry name" value="AP2_ERF"/>
    <property type="match status" value="1"/>
</dbReference>
<dbReference type="GO" id="GO:0003700">
    <property type="term" value="F:DNA-binding transcription factor activity"/>
    <property type="evidence" value="ECO:0007669"/>
    <property type="project" value="InterPro"/>
</dbReference>
<evidence type="ECO:0000313" key="10">
    <source>
        <dbReference type="Proteomes" id="UP001165080"/>
    </source>
</evidence>
<comment type="subcellular location">
    <subcellularLocation>
        <location evidence="1">Nucleus</location>
    </subcellularLocation>
</comment>
<evidence type="ECO:0000256" key="5">
    <source>
        <dbReference type="ARBA" id="ARBA00023242"/>
    </source>
</evidence>
<dbReference type="PANTHER" id="PTHR31241">
    <property type="entry name" value="DEHYDRATION-RESPONSIVE ELEMENT-BINDING PROTEIN 2C"/>
    <property type="match status" value="1"/>
</dbReference>
<sequence length="274" mass="32027">MLYNLMPSGALQVLIPIGAFHHHEEHVPSSEEEQFVQRPVTRRKRAMDEDPDYNDSRPAQNDDHGPLNKVGYRGVRRRPWGSFAAEIRDASSGKRRWIGTFKTPEEAARAYDEAALALHGPRAKTNFVYDCQVQRQPAKAVQVLQMVFRQESDDSNCSVTAALPYSGFGAPLDAQRQQQQQQHQHQHYHHHQLQQQLHHHQQQQQQHQQAQFELQQQQQQQQQLQEEQYDEQYDQYGEQYEHEQDAQQQQQQQPRLEALVAVAHLFGRRDFAMA</sequence>
<evidence type="ECO:0000256" key="2">
    <source>
        <dbReference type="ARBA" id="ARBA00023015"/>
    </source>
</evidence>
<proteinExistence type="inferred from homology"/>
<protein>
    <recommendedName>
        <fullName evidence="8">AP2/ERF domain-containing protein</fullName>
    </recommendedName>
</protein>
<gene>
    <name evidence="9" type="primary">PLEST010454</name>
    <name evidence="9" type="ORF">PLESTB_000395200</name>
</gene>
<dbReference type="OrthoDB" id="550883at2759"/>
<accession>A0A9W6EZ14</accession>
<comment type="similarity">
    <text evidence="6">Belongs to the AP2/ERF transcription factor family. ERF subfamily.</text>
</comment>
<dbReference type="AlphaFoldDB" id="A0A9W6EZ14"/>
<dbReference type="PANTHER" id="PTHR31241:SF24">
    <property type="entry name" value="ETHYLENE-RESPONSIVE TRANSCRIPTION FACTOR ABI4"/>
    <property type="match status" value="1"/>
</dbReference>